<feature type="domain" description="ABC transmembrane type-1" evidence="11">
    <location>
        <begin position="102"/>
        <end position="306"/>
    </location>
</feature>
<evidence type="ECO:0000256" key="7">
    <source>
        <dbReference type="ARBA" id="ARBA00022989"/>
    </source>
</evidence>
<dbReference type="InterPro" id="IPR027417">
    <property type="entry name" value="P-loop_NTPase"/>
</dbReference>
<keyword evidence="7 9" id="KW-1133">Transmembrane helix</keyword>
<accession>A0A1I7XV09</accession>
<dbReference type="GO" id="GO:0005524">
    <property type="term" value="F:ATP binding"/>
    <property type="evidence" value="ECO:0007669"/>
    <property type="project" value="UniProtKB-KW"/>
</dbReference>
<feature type="transmembrane region" description="Helical" evidence="9">
    <location>
        <begin position="148"/>
        <end position="167"/>
    </location>
</feature>
<keyword evidence="6" id="KW-0067">ATP-binding</keyword>
<feature type="transmembrane region" description="Helical" evidence="9">
    <location>
        <begin position="279"/>
        <end position="298"/>
    </location>
</feature>
<evidence type="ECO:0000256" key="9">
    <source>
        <dbReference type="SAM" id="Phobius"/>
    </source>
</evidence>
<evidence type="ECO:0000256" key="3">
    <source>
        <dbReference type="ARBA" id="ARBA00022448"/>
    </source>
</evidence>
<evidence type="ECO:0000313" key="12">
    <source>
        <dbReference type="Proteomes" id="UP000095283"/>
    </source>
</evidence>
<dbReference type="Gene3D" id="3.40.50.300">
    <property type="entry name" value="P-loop containing nucleotide triphosphate hydrolases"/>
    <property type="match status" value="1"/>
</dbReference>
<dbReference type="Gene3D" id="1.20.1560.10">
    <property type="entry name" value="ABC transporter type 1, transmembrane domain"/>
    <property type="match status" value="1"/>
</dbReference>
<dbReference type="InterPro" id="IPR017871">
    <property type="entry name" value="ABC_transporter-like_CS"/>
</dbReference>
<dbReference type="AlphaFoldDB" id="A0A1I7XV09"/>
<dbReference type="SUPFAM" id="SSF52540">
    <property type="entry name" value="P-loop containing nucleoside triphosphate hydrolases"/>
    <property type="match status" value="1"/>
</dbReference>
<evidence type="ECO:0000259" key="10">
    <source>
        <dbReference type="PROSITE" id="PS50893"/>
    </source>
</evidence>
<feature type="transmembrane region" description="Helical" evidence="9">
    <location>
        <begin position="119"/>
        <end position="142"/>
    </location>
</feature>
<evidence type="ECO:0000256" key="1">
    <source>
        <dbReference type="ARBA" id="ARBA00004141"/>
    </source>
</evidence>
<dbReference type="Pfam" id="PF00664">
    <property type="entry name" value="ABC_membrane"/>
    <property type="match status" value="1"/>
</dbReference>
<dbReference type="Pfam" id="PF00005">
    <property type="entry name" value="ABC_tran"/>
    <property type="match status" value="1"/>
</dbReference>
<keyword evidence="12" id="KW-1185">Reference proteome</keyword>
<feature type="domain" description="ABC transporter" evidence="10">
    <location>
        <begin position="342"/>
        <end position="549"/>
    </location>
</feature>
<evidence type="ECO:0000256" key="4">
    <source>
        <dbReference type="ARBA" id="ARBA00022692"/>
    </source>
</evidence>
<name>A0A1I7XV09_HETBA</name>
<dbReference type="CDD" id="cd03244">
    <property type="entry name" value="ABCC_MRP_domain2"/>
    <property type="match status" value="1"/>
</dbReference>
<dbReference type="InterPro" id="IPR003593">
    <property type="entry name" value="AAA+_ATPase"/>
</dbReference>
<dbReference type="PROSITE" id="PS00211">
    <property type="entry name" value="ABC_TRANSPORTER_1"/>
    <property type="match status" value="1"/>
</dbReference>
<dbReference type="InterPro" id="IPR036640">
    <property type="entry name" value="ABC1_TM_sf"/>
</dbReference>
<keyword evidence="5" id="KW-0547">Nucleotide-binding</keyword>
<dbReference type="SUPFAM" id="SSF90123">
    <property type="entry name" value="ABC transporter transmembrane region"/>
    <property type="match status" value="1"/>
</dbReference>
<comment type="similarity">
    <text evidence="2">Belongs to the ABC transporter superfamily. ABCC family. Conjugate transporter (TC 3.A.1.208) subfamily.</text>
</comment>
<protein>
    <submittedName>
        <fullName evidence="13">ABC transporter domain-containing protein</fullName>
    </submittedName>
</protein>
<evidence type="ECO:0000256" key="5">
    <source>
        <dbReference type="ARBA" id="ARBA00022741"/>
    </source>
</evidence>
<dbReference type="PROSITE" id="PS50929">
    <property type="entry name" value="ABC_TM1F"/>
    <property type="match status" value="1"/>
</dbReference>
<dbReference type="PANTHER" id="PTHR24223">
    <property type="entry name" value="ATP-BINDING CASSETTE SUB-FAMILY C"/>
    <property type="match status" value="1"/>
</dbReference>
<dbReference type="Proteomes" id="UP000095283">
    <property type="component" value="Unplaced"/>
</dbReference>
<reference evidence="13" key="1">
    <citation type="submission" date="2016-11" db="UniProtKB">
        <authorList>
            <consortium name="WormBaseParasite"/>
        </authorList>
    </citation>
    <scope>IDENTIFICATION</scope>
</reference>
<dbReference type="InterPro" id="IPR003439">
    <property type="entry name" value="ABC_transporter-like_ATP-bd"/>
</dbReference>
<dbReference type="WBParaSite" id="Hba_21323">
    <property type="protein sequence ID" value="Hba_21323"/>
    <property type="gene ID" value="Hba_21323"/>
</dbReference>
<sequence>MLHQHSFLVGTRREYSVEYVDLGGSSCPNYFETERTYAHRSSESTGALNSPRNTSISEDGDIADDFSVVRSTSVVSEKEKENEFERKAEYVSEVEQEDRADGRVLNRFSKDVGTMDDQLSFVFFEFLMGSLNFVGIVGVILIMNPIVFLPTMPLLILFFLLRIVYLASSRDVKRLEATSRSPLYSHVSAVMHGLITVRAFCRQNDVLQQYHQAQNINSAAFGLSLSTARWFAVCIDWLVALFVTVVAFFCVLTPGHLFYQYFYYPEYLFQFSATMSSGEVALMLVYAVQLTGFFSWIMRQSAELQNGMVSVERIVHYSELESEQCDEARNIVPSSWPHEGHIKIDKMFMKYGDNGFVLKNINLDINPKEKIGIVGRTGAGKSSLLRALFRLTPPCKGTVYIDGVNTATVPLKTLRRSISIIPQEPVLFVGSLRRNLDPFNDYDDAALWDVLQQVELKSVVSELPGGLEASMHEGGVNFSVGQRQLVCLARALLRHSHILVIDEATANVDPTTDQLIQRTIRSRFADSTVLTIAHRLNTIMDSTRVLVFPL</sequence>
<dbReference type="InterPro" id="IPR050173">
    <property type="entry name" value="ABC_transporter_C-like"/>
</dbReference>
<comment type="subcellular location">
    <subcellularLocation>
        <location evidence="1">Membrane</location>
        <topology evidence="1">Multi-pass membrane protein</topology>
    </subcellularLocation>
</comment>
<feature type="transmembrane region" description="Helical" evidence="9">
    <location>
        <begin position="230"/>
        <end position="259"/>
    </location>
</feature>
<dbReference type="PANTHER" id="PTHR24223:SF456">
    <property type="entry name" value="MULTIDRUG RESISTANCE-ASSOCIATED PROTEIN LETHAL(2)03659"/>
    <property type="match status" value="1"/>
</dbReference>
<dbReference type="SMART" id="SM00382">
    <property type="entry name" value="AAA"/>
    <property type="match status" value="1"/>
</dbReference>
<keyword evidence="3" id="KW-0813">Transport</keyword>
<keyword evidence="4 9" id="KW-0812">Transmembrane</keyword>
<dbReference type="GO" id="GO:0016887">
    <property type="term" value="F:ATP hydrolysis activity"/>
    <property type="evidence" value="ECO:0007669"/>
    <property type="project" value="InterPro"/>
</dbReference>
<organism evidence="12 13">
    <name type="scientific">Heterorhabditis bacteriophora</name>
    <name type="common">Entomopathogenic nematode worm</name>
    <dbReference type="NCBI Taxonomy" id="37862"/>
    <lineage>
        <taxon>Eukaryota</taxon>
        <taxon>Metazoa</taxon>
        <taxon>Ecdysozoa</taxon>
        <taxon>Nematoda</taxon>
        <taxon>Chromadorea</taxon>
        <taxon>Rhabditida</taxon>
        <taxon>Rhabditina</taxon>
        <taxon>Rhabditomorpha</taxon>
        <taxon>Strongyloidea</taxon>
        <taxon>Heterorhabditidae</taxon>
        <taxon>Heterorhabditis</taxon>
    </lineage>
</organism>
<proteinExistence type="inferred from homology"/>
<evidence type="ECO:0000259" key="11">
    <source>
        <dbReference type="PROSITE" id="PS50929"/>
    </source>
</evidence>
<evidence type="ECO:0000256" key="2">
    <source>
        <dbReference type="ARBA" id="ARBA00009726"/>
    </source>
</evidence>
<dbReference type="InterPro" id="IPR011527">
    <property type="entry name" value="ABC1_TM_dom"/>
</dbReference>
<dbReference type="FunFam" id="3.40.50.300:FF:000163">
    <property type="entry name" value="Multidrug resistance-associated protein member 4"/>
    <property type="match status" value="1"/>
</dbReference>
<evidence type="ECO:0000256" key="6">
    <source>
        <dbReference type="ARBA" id="ARBA00022840"/>
    </source>
</evidence>
<dbReference type="GO" id="GO:0016020">
    <property type="term" value="C:membrane"/>
    <property type="evidence" value="ECO:0007669"/>
    <property type="project" value="UniProtKB-SubCell"/>
</dbReference>
<evidence type="ECO:0000256" key="8">
    <source>
        <dbReference type="ARBA" id="ARBA00023136"/>
    </source>
</evidence>
<keyword evidence="8 9" id="KW-0472">Membrane</keyword>
<evidence type="ECO:0000313" key="13">
    <source>
        <dbReference type="WBParaSite" id="Hba_21323"/>
    </source>
</evidence>
<dbReference type="PROSITE" id="PS50893">
    <property type="entry name" value="ABC_TRANSPORTER_2"/>
    <property type="match status" value="1"/>
</dbReference>
<dbReference type="GO" id="GO:0140359">
    <property type="term" value="F:ABC-type transporter activity"/>
    <property type="evidence" value="ECO:0007669"/>
    <property type="project" value="InterPro"/>
</dbReference>